<dbReference type="Proteomes" id="UP000603453">
    <property type="component" value="Unassembled WGS sequence"/>
</dbReference>
<dbReference type="Pfam" id="PF13649">
    <property type="entry name" value="Methyltransf_25"/>
    <property type="match status" value="1"/>
</dbReference>
<evidence type="ECO:0000313" key="3">
    <source>
        <dbReference type="EMBL" id="KAG2199387.1"/>
    </source>
</evidence>
<evidence type="ECO:0000259" key="2">
    <source>
        <dbReference type="Pfam" id="PF13649"/>
    </source>
</evidence>
<dbReference type="GO" id="GO:0008168">
    <property type="term" value="F:methyltransferase activity"/>
    <property type="evidence" value="ECO:0007669"/>
    <property type="project" value="TreeGrafter"/>
</dbReference>
<dbReference type="EMBL" id="JAEPRD010000097">
    <property type="protein sequence ID" value="KAG2199387.1"/>
    <property type="molecule type" value="Genomic_DNA"/>
</dbReference>
<feature type="region of interest" description="Disordered" evidence="1">
    <location>
        <begin position="102"/>
        <end position="173"/>
    </location>
</feature>
<gene>
    <name evidence="3" type="ORF">INT47_001569</name>
</gene>
<dbReference type="InterPro" id="IPR041698">
    <property type="entry name" value="Methyltransf_25"/>
</dbReference>
<feature type="region of interest" description="Disordered" evidence="1">
    <location>
        <begin position="21"/>
        <end position="44"/>
    </location>
</feature>
<dbReference type="AlphaFoldDB" id="A0A8H7UZ16"/>
<accession>A0A8H7UZ16</accession>
<keyword evidence="4" id="KW-1185">Reference proteome</keyword>
<evidence type="ECO:0000256" key="1">
    <source>
        <dbReference type="SAM" id="MobiDB-lite"/>
    </source>
</evidence>
<sequence>MPKEAINLFSWITQIKRAHGSKVFPPPSSKEELSRVQSTSSDHERKSIILTKYFKGNNMPFHRPHGLVFKKHDKSQSNHTTEAPLSRMDSECSCCAQGCCSSTGHHRHSTTSLSLEDSLDRSASSKEQDPSCPCSDSSSECRRSSTDTSVSSQRESEATESTQLSSRRTSKTSSILLEEPTAIPCYKKMKEDGDLEDYDDIIEQDESDYLDNVVLRSAICNSLVRLALNGPFQSPLDLDGKKQVLHIACGNGDWCVDIAKLFPKWLVVGMDDKSGSPIRDHRKVPKNFKYLLCYHDVLRTLAEIPNESFDLVYSRFMMFNYNDEDYARLIRECHRICKPGGFVEFYEFNLRIYGNPRAGPVTYRMNSKVMMDMEERKLNPRLGRNLGDMVSQVFNRSSQVPKETDSDNTKNHKKDHFNSNYTSLPMGKWGGRLGVMFRDDVYEIFSSFEELSEVVIDTVSGEIEVRKSFMNLHYVYAQKNLMDSLPDLDSLDCNTV</sequence>
<feature type="region of interest" description="Disordered" evidence="1">
    <location>
        <begin position="396"/>
        <end position="417"/>
    </location>
</feature>
<dbReference type="PANTHER" id="PTHR43591:SF24">
    <property type="entry name" value="2-METHOXY-6-POLYPRENYL-1,4-BENZOQUINOL METHYLASE, MITOCHONDRIAL"/>
    <property type="match status" value="1"/>
</dbReference>
<proteinExistence type="predicted"/>
<dbReference type="CDD" id="cd02440">
    <property type="entry name" value="AdoMet_MTases"/>
    <property type="match status" value="1"/>
</dbReference>
<protein>
    <recommendedName>
        <fullName evidence="2">Methyltransferase domain-containing protein</fullName>
    </recommendedName>
</protein>
<dbReference type="InterPro" id="IPR029063">
    <property type="entry name" value="SAM-dependent_MTases_sf"/>
</dbReference>
<organism evidence="3 4">
    <name type="scientific">Mucor saturninus</name>
    <dbReference type="NCBI Taxonomy" id="64648"/>
    <lineage>
        <taxon>Eukaryota</taxon>
        <taxon>Fungi</taxon>
        <taxon>Fungi incertae sedis</taxon>
        <taxon>Mucoromycota</taxon>
        <taxon>Mucoromycotina</taxon>
        <taxon>Mucoromycetes</taxon>
        <taxon>Mucorales</taxon>
        <taxon>Mucorineae</taxon>
        <taxon>Mucoraceae</taxon>
        <taxon>Mucor</taxon>
    </lineage>
</organism>
<feature type="compositionally biased region" description="Basic and acidic residues" evidence="1">
    <location>
        <begin position="118"/>
        <end position="129"/>
    </location>
</feature>
<dbReference type="OrthoDB" id="2013972at2759"/>
<evidence type="ECO:0000313" key="4">
    <source>
        <dbReference type="Proteomes" id="UP000603453"/>
    </source>
</evidence>
<dbReference type="Gene3D" id="3.40.50.150">
    <property type="entry name" value="Vaccinia Virus protein VP39"/>
    <property type="match status" value="1"/>
</dbReference>
<feature type="compositionally biased region" description="Polar residues" evidence="1">
    <location>
        <begin position="159"/>
        <end position="173"/>
    </location>
</feature>
<feature type="domain" description="Methyltransferase" evidence="2">
    <location>
        <begin position="244"/>
        <end position="341"/>
    </location>
</feature>
<reference evidence="3" key="1">
    <citation type="submission" date="2020-12" db="EMBL/GenBank/DDBJ databases">
        <title>Metabolic potential, ecology and presence of endohyphal bacteria is reflected in genomic diversity of Mucoromycotina.</title>
        <authorList>
            <person name="Muszewska A."/>
            <person name="Okrasinska A."/>
            <person name="Steczkiewicz K."/>
            <person name="Drgas O."/>
            <person name="Orlowska M."/>
            <person name="Perlinska-Lenart U."/>
            <person name="Aleksandrzak-Piekarczyk T."/>
            <person name="Szatraj K."/>
            <person name="Zielenkiewicz U."/>
            <person name="Pilsyk S."/>
            <person name="Malc E."/>
            <person name="Mieczkowski P."/>
            <person name="Kruszewska J.S."/>
            <person name="Biernat P."/>
            <person name="Pawlowska J."/>
        </authorList>
    </citation>
    <scope>NUCLEOTIDE SEQUENCE</scope>
    <source>
        <strain evidence="3">WA0000017839</strain>
    </source>
</reference>
<name>A0A8H7UZ16_9FUNG</name>
<dbReference type="SUPFAM" id="SSF53335">
    <property type="entry name" value="S-adenosyl-L-methionine-dependent methyltransferases"/>
    <property type="match status" value="1"/>
</dbReference>
<dbReference type="PANTHER" id="PTHR43591">
    <property type="entry name" value="METHYLTRANSFERASE"/>
    <property type="match status" value="1"/>
</dbReference>
<comment type="caution">
    <text evidence="3">The sequence shown here is derived from an EMBL/GenBank/DDBJ whole genome shotgun (WGS) entry which is preliminary data.</text>
</comment>